<evidence type="ECO:0000313" key="1">
    <source>
        <dbReference type="EMBL" id="CAG8775323.1"/>
    </source>
</evidence>
<dbReference type="EMBL" id="CAJVQB010015575">
    <property type="protein sequence ID" value="CAG8775323.1"/>
    <property type="molecule type" value="Genomic_DNA"/>
</dbReference>
<feature type="non-terminal residue" evidence="1">
    <location>
        <position position="1"/>
    </location>
</feature>
<protein>
    <submittedName>
        <fullName evidence="1">5829_t:CDS:1</fullName>
    </submittedName>
</protein>
<comment type="caution">
    <text evidence="1">The sequence shown here is derived from an EMBL/GenBank/DDBJ whole genome shotgun (WGS) entry which is preliminary data.</text>
</comment>
<gene>
    <name evidence="1" type="ORF">GMARGA_LOCUS19005</name>
</gene>
<proteinExistence type="predicted"/>
<evidence type="ECO:0000313" key="2">
    <source>
        <dbReference type="Proteomes" id="UP000789901"/>
    </source>
</evidence>
<sequence length="56" mass="6675">NLLNYCEKLEEFINKLNYIGDIVAGKLYTQENNKTFTFSKNADGRIRFHYEKNLNK</sequence>
<keyword evidence="2" id="KW-1185">Reference proteome</keyword>
<reference evidence="1 2" key="1">
    <citation type="submission" date="2021-06" db="EMBL/GenBank/DDBJ databases">
        <authorList>
            <person name="Kallberg Y."/>
            <person name="Tangrot J."/>
            <person name="Rosling A."/>
        </authorList>
    </citation>
    <scope>NUCLEOTIDE SEQUENCE [LARGE SCALE GENOMIC DNA]</scope>
    <source>
        <strain evidence="1 2">120-4 pot B 10/14</strain>
    </source>
</reference>
<dbReference type="Proteomes" id="UP000789901">
    <property type="component" value="Unassembled WGS sequence"/>
</dbReference>
<organism evidence="1 2">
    <name type="scientific">Gigaspora margarita</name>
    <dbReference type="NCBI Taxonomy" id="4874"/>
    <lineage>
        <taxon>Eukaryota</taxon>
        <taxon>Fungi</taxon>
        <taxon>Fungi incertae sedis</taxon>
        <taxon>Mucoromycota</taxon>
        <taxon>Glomeromycotina</taxon>
        <taxon>Glomeromycetes</taxon>
        <taxon>Diversisporales</taxon>
        <taxon>Gigasporaceae</taxon>
        <taxon>Gigaspora</taxon>
    </lineage>
</organism>
<accession>A0ABN7VIA9</accession>
<name>A0ABN7VIA9_GIGMA</name>